<keyword evidence="4 5" id="KW-0274">FAD</keyword>
<evidence type="ECO:0000256" key="3">
    <source>
        <dbReference type="ARBA" id="ARBA00022630"/>
    </source>
</evidence>
<dbReference type="EMBL" id="CP006775">
    <property type="protein sequence ID" value="AHD03668.1"/>
    <property type="molecule type" value="Genomic_DNA"/>
</dbReference>
<geneLocation type="plasmid" evidence="10">
    <name>2</name>
</geneLocation>
<dbReference type="AlphaFoldDB" id="V9W0J7"/>
<dbReference type="PROSITE" id="PS00624">
    <property type="entry name" value="GMC_OXRED_2"/>
    <property type="match status" value="1"/>
</dbReference>
<sequence>MDRFDFIICGAGTAGCILANRLSADPEIKVLLLEAGQVMKAPKLDAYGASVDHWDSPLDWAFRSEPQRHLNNRRILLNRGKGLGGSSGINWGMYVRGNRGDFDHWAQLGNRGWSYDEILPSMIKSEASRVIEDGYHGTSGEISVELPRNRHPLQEMCFEAYEDLGVPRNPDYNGANQEGCFYYQFTTNHGRRVSAADAFLNPIEDRPNLTVVTGAHLSGVMFVGTRATGVTFVKGRDSQAVSAGEVILSMGAIGSPHLLMLSGIGPANHLSEHDIPCRHDLAGVGQNLLDHLGGPRIGFTLREPEKFGFPIAGEAASLKEFNATGTGPLATTGVDAGAFVRLRDSDEYPSAQSICNVSNTHLDRRIDMPPRLSFGGYICRTVSKGTVRLASASPFDRPLVDPNYLSDPMDLETHVAFLKFQRRMIEHPIFAPVRGEVYGPKMDRENIIKATREGASTTWHQTSTCRMGVDPLAVVGPDLTVRGLENLRVIDASVFPTMTSGNTNAPTMMVAEKGAALILQKSF</sequence>
<dbReference type="SUPFAM" id="SSF51905">
    <property type="entry name" value="FAD/NAD(P)-binding domain"/>
    <property type="match status" value="1"/>
</dbReference>
<dbReference type="GO" id="GO:0016614">
    <property type="term" value="F:oxidoreductase activity, acting on CH-OH group of donors"/>
    <property type="evidence" value="ECO:0007669"/>
    <property type="project" value="InterPro"/>
</dbReference>
<dbReference type="KEGG" id="lmd:METH_22830"/>
<accession>V9W0J7</accession>
<dbReference type="PATRIC" id="fig|999552.6.peg.4509"/>
<comment type="similarity">
    <text evidence="2 6">Belongs to the GMC oxidoreductase family.</text>
</comment>
<evidence type="ECO:0000313" key="10">
    <source>
        <dbReference type="Proteomes" id="UP000018780"/>
    </source>
</evidence>
<evidence type="ECO:0000259" key="7">
    <source>
        <dbReference type="PROSITE" id="PS00623"/>
    </source>
</evidence>
<evidence type="ECO:0000256" key="5">
    <source>
        <dbReference type="PIRSR" id="PIRSR000137-2"/>
    </source>
</evidence>
<organism evidence="9 10">
    <name type="scientific">Leisingera methylohalidivorans DSM 14336</name>
    <dbReference type="NCBI Taxonomy" id="999552"/>
    <lineage>
        <taxon>Bacteria</taxon>
        <taxon>Pseudomonadati</taxon>
        <taxon>Pseudomonadota</taxon>
        <taxon>Alphaproteobacteria</taxon>
        <taxon>Rhodobacterales</taxon>
        <taxon>Roseobacteraceae</taxon>
        <taxon>Leisingera</taxon>
    </lineage>
</organism>
<dbReference type="HOGENOM" id="CLU_002865_7_2_5"/>
<keyword evidence="10" id="KW-1185">Reference proteome</keyword>
<evidence type="ECO:0000256" key="2">
    <source>
        <dbReference type="ARBA" id="ARBA00010790"/>
    </source>
</evidence>
<feature type="domain" description="Glucose-methanol-choline oxidoreductase N-terminal" evidence="8">
    <location>
        <begin position="251"/>
        <end position="265"/>
    </location>
</feature>
<evidence type="ECO:0000256" key="1">
    <source>
        <dbReference type="ARBA" id="ARBA00001974"/>
    </source>
</evidence>
<gene>
    <name evidence="9" type="ORF">METH_22830</name>
</gene>
<evidence type="ECO:0000259" key="8">
    <source>
        <dbReference type="PROSITE" id="PS00624"/>
    </source>
</evidence>
<dbReference type="Pfam" id="PF00732">
    <property type="entry name" value="GMC_oxred_N"/>
    <property type="match status" value="1"/>
</dbReference>
<dbReference type="Gene3D" id="3.50.50.60">
    <property type="entry name" value="FAD/NAD(P)-binding domain"/>
    <property type="match status" value="1"/>
</dbReference>
<dbReference type="Gene3D" id="3.30.560.10">
    <property type="entry name" value="Glucose Oxidase, domain 3"/>
    <property type="match status" value="1"/>
</dbReference>
<dbReference type="RefSeq" id="WP_024092465.1">
    <property type="nucleotide sequence ID" value="NC_023136.1"/>
</dbReference>
<dbReference type="PANTHER" id="PTHR11552">
    <property type="entry name" value="GLUCOSE-METHANOL-CHOLINE GMC OXIDOREDUCTASE"/>
    <property type="match status" value="1"/>
</dbReference>
<comment type="cofactor">
    <cofactor evidence="1 5">
        <name>FAD</name>
        <dbReference type="ChEBI" id="CHEBI:57692"/>
    </cofactor>
</comment>
<dbReference type="Pfam" id="PF05199">
    <property type="entry name" value="GMC_oxred_C"/>
    <property type="match status" value="1"/>
</dbReference>
<name>V9W0J7_9RHOB</name>
<dbReference type="PANTHER" id="PTHR11552:SF147">
    <property type="entry name" value="CHOLINE DEHYDROGENASE, MITOCHONDRIAL"/>
    <property type="match status" value="1"/>
</dbReference>
<keyword evidence="3 6" id="KW-0285">Flavoprotein</keyword>
<keyword evidence="9" id="KW-0614">Plasmid</keyword>
<dbReference type="GO" id="GO:0050660">
    <property type="term" value="F:flavin adenine dinucleotide binding"/>
    <property type="evidence" value="ECO:0007669"/>
    <property type="project" value="InterPro"/>
</dbReference>
<feature type="domain" description="Glucose-methanol-choline oxidoreductase N-terminal" evidence="7">
    <location>
        <begin position="80"/>
        <end position="103"/>
    </location>
</feature>
<dbReference type="Proteomes" id="UP000018780">
    <property type="component" value="Plasmid unnamed2"/>
</dbReference>
<dbReference type="InterPro" id="IPR012132">
    <property type="entry name" value="GMC_OxRdtase"/>
</dbReference>
<evidence type="ECO:0000313" key="9">
    <source>
        <dbReference type="EMBL" id="AHD03668.1"/>
    </source>
</evidence>
<reference evidence="9 10" key="1">
    <citation type="submission" date="2013-09" db="EMBL/GenBank/DDBJ databases">
        <authorList>
            <consortium name="DOE Joint Genome Institute"/>
            <person name="Klenk H.-P."/>
            <person name="Huntemann M."/>
            <person name="Han J."/>
            <person name="Chen A."/>
            <person name="Kyrpides N."/>
            <person name="Mavromatis K."/>
            <person name="Markowitz V."/>
            <person name="Palaniappan K."/>
            <person name="Ivanova N."/>
            <person name="Schaumberg A."/>
            <person name="Pati A."/>
            <person name="Liolios K."/>
            <person name="Nordberg H.P."/>
            <person name="Cantor M.N."/>
            <person name="Hua S.X."/>
            <person name="Woyke T."/>
        </authorList>
    </citation>
    <scope>NUCLEOTIDE SEQUENCE [LARGE SCALE GENOMIC DNA]</scope>
    <source>
        <strain evidence="9 10">DSM 14336</strain>
        <plasmid evidence="10">2</plasmid>
    </source>
</reference>
<dbReference type="PROSITE" id="PS51257">
    <property type="entry name" value="PROKAR_LIPOPROTEIN"/>
    <property type="match status" value="1"/>
</dbReference>
<dbReference type="InterPro" id="IPR000172">
    <property type="entry name" value="GMC_OxRdtase_N"/>
</dbReference>
<dbReference type="PIRSF" id="PIRSF000137">
    <property type="entry name" value="Alcohol_oxidase"/>
    <property type="match status" value="1"/>
</dbReference>
<dbReference type="InterPro" id="IPR007867">
    <property type="entry name" value="GMC_OxRtase_C"/>
</dbReference>
<dbReference type="OrthoDB" id="9785276at2"/>
<dbReference type="PROSITE" id="PS00623">
    <property type="entry name" value="GMC_OXRED_1"/>
    <property type="match status" value="1"/>
</dbReference>
<evidence type="ECO:0000256" key="6">
    <source>
        <dbReference type="RuleBase" id="RU003968"/>
    </source>
</evidence>
<proteinExistence type="inferred from homology"/>
<feature type="binding site" evidence="5">
    <location>
        <begin position="459"/>
        <end position="460"/>
    </location>
    <ligand>
        <name>FAD</name>
        <dbReference type="ChEBI" id="CHEBI:57692"/>
    </ligand>
</feature>
<protein>
    <recommendedName>
        <fullName evidence="7 8">Glucose-methanol-choline oxidoreductase N-terminal domain-containing protein</fullName>
    </recommendedName>
</protein>
<dbReference type="SUPFAM" id="SSF54373">
    <property type="entry name" value="FAD-linked reductases, C-terminal domain"/>
    <property type="match status" value="1"/>
</dbReference>
<dbReference type="InterPro" id="IPR036188">
    <property type="entry name" value="FAD/NAD-bd_sf"/>
</dbReference>
<evidence type="ECO:0000256" key="4">
    <source>
        <dbReference type="ARBA" id="ARBA00022827"/>
    </source>
</evidence>